<dbReference type="CDD" id="cd02037">
    <property type="entry name" value="Mrp_NBP35"/>
    <property type="match status" value="1"/>
</dbReference>
<protein>
    <submittedName>
        <fullName evidence="8">Uncharacterized protein</fullName>
    </submittedName>
</protein>
<dbReference type="GO" id="GO:0032981">
    <property type="term" value="P:mitochondrial respiratory chain complex I assembly"/>
    <property type="evidence" value="ECO:0007669"/>
    <property type="project" value="TreeGrafter"/>
</dbReference>
<reference evidence="8" key="1">
    <citation type="submission" date="2020-05" db="UniProtKB">
        <authorList>
            <consortium name="EnsemblMetazoa"/>
        </authorList>
    </citation>
    <scope>IDENTIFICATION</scope>
    <source>
        <strain evidence="8">Jacobina</strain>
    </source>
</reference>
<evidence type="ECO:0000313" key="8">
    <source>
        <dbReference type="EnsemblMetazoa" id="LLOJ004299-PA"/>
    </source>
</evidence>
<dbReference type="GO" id="GO:0046872">
    <property type="term" value="F:metal ion binding"/>
    <property type="evidence" value="ECO:0007669"/>
    <property type="project" value="UniProtKB-KW"/>
</dbReference>
<keyword evidence="9" id="KW-1185">Reference proteome</keyword>
<dbReference type="SUPFAM" id="SSF52540">
    <property type="entry name" value="P-loop containing nucleoside triphosphate hydrolases"/>
    <property type="match status" value="1"/>
</dbReference>
<dbReference type="GO" id="GO:0016226">
    <property type="term" value="P:iron-sulfur cluster assembly"/>
    <property type="evidence" value="ECO:0007669"/>
    <property type="project" value="InterPro"/>
</dbReference>
<evidence type="ECO:0000256" key="5">
    <source>
        <dbReference type="ARBA" id="ARBA00023004"/>
    </source>
</evidence>
<keyword evidence="2" id="KW-0479">Metal-binding</keyword>
<evidence type="ECO:0000256" key="3">
    <source>
        <dbReference type="ARBA" id="ARBA00022741"/>
    </source>
</evidence>
<evidence type="ECO:0000256" key="2">
    <source>
        <dbReference type="ARBA" id="ARBA00022723"/>
    </source>
</evidence>
<dbReference type="InterPro" id="IPR019591">
    <property type="entry name" value="Mrp/NBP35_ATP-bd"/>
</dbReference>
<dbReference type="EMBL" id="AJWK01013575">
    <property type="status" value="NOT_ANNOTATED_CDS"/>
    <property type="molecule type" value="Genomic_DNA"/>
</dbReference>
<dbReference type="HAMAP" id="MF_02040">
    <property type="entry name" value="Mrp_NBP35"/>
    <property type="match status" value="1"/>
</dbReference>
<evidence type="ECO:0000256" key="1">
    <source>
        <dbReference type="ARBA" id="ARBA00022485"/>
    </source>
</evidence>
<dbReference type="InterPro" id="IPR044304">
    <property type="entry name" value="NUBPL-like"/>
</dbReference>
<evidence type="ECO:0000256" key="4">
    <source>
        <dbReference type="ARBA" id="ARBA00022840"/>
    </source>
</evidence>
<dbReference type="FunFam" id="3.40.50.300:FF:001278">
    <property type="entry name" value="Iron-sulfur cluster carrier protein"/>
    <property type="match status" value="1"/>
</dbReference>
<dbReference type="VEuPathDB" id="VectorBase:LLONM1_001023"/>
<comment type="similarity">
    <text evidence="7">Belongs to the Mrp/NBP35 ATP-binding proteins family.</text>
</comment>
<dbReference type="GO" id="GO:0051539">
    <property type="term" value="F:4 iron, 4 sulfur cluster binding"/>
    <property type="evidence" value="ECO:0007669"/>
    <property type="project" value="UniProtKB-KW"/>
</dbReference>
<dbReference type="InterPro" id="IPR027417">
    <property type="entry name" value="P-loop_NTPase"/>
</dbReference>
<keyword evidence="6" id="KW-0411">Iron-sulfur</keyword>
<dbReference type="Gene3D" id="3.40.50.300">
    <property type="entry name" value="P-loop containing nucleotide triphosphate hydrolases"/>
    <property type="match status" value="1"/>
</dbReference>
<keyword evidence="1" id="KW-0004">4Fe-4S</keyword>
<dbReference type="VEuPathDB" id="VectorBase:LLOJ004299"/>
<dbReference type="AlphaFoldDB" id="A0A1B0GI88"/>
<proteinExistence type="inferred from homology"/>
<evidence type="ECO:0000256" key="6">
    <source>
        <dbReference type="ARBA" id="ARBA00023014"/>
    </source>
</evidence>
<keyword evidence="3" id="KW-0547">Nucleotide-binding</keyword>
<accession>A0A1B0GI88</accession>
<dbReference type="GO" id="GO:0005524">
    <property type="term" value="F:ATP binding"/>
    <property type="evidence" value="ECO:0007669"/>
    <property type="project" value="UniProtKB-KW"/>
</dbReference>
<organism evidence="8 9">
    <name type="scientific">Lutzomyia longipalpis</name>
    <name type="common">Sand fly</name>
    <dbReference type="NCBI Taxonomy" id="7200"/>
    <lineage>
        <taxon>Eukaryota</taxon>
        <taxon>Metazoa</taxon>
        <taxon>Ecdysozoa</taxon>
        <taxon>Arthropoda</taxon>
        <taxon>Hexapoda</taxon>
        <taxon>Insecta</taxon>
        <taxon>Pterygota</taxon>
        <taxon>Neoptera</taxon>
        <taxon>Endopterygota</taxon>
        <taxon>Diptera</taxon>
        <taxon>Nematocera</taxon>
        <taxon>Psychodoidea</taxon>
        <taxon>Psychodidae</taxon>
        <taxon>Lutzomyia</taxon>
        <taxon>Lutzomyia</taxon>
    </lineage>
</organism>
<dbReference type="PANTHER" id="PTHR42961:SF2">
    <property type="entry name" value="IRON-SULFUR PROTEIN NUBPL"/>
    <property type="match status" value="1"/>
</dbReference>
<evidence type="ECO:0000313" key="9">
    <source>
        <dbReference type="Proteomes" id="UP000092461"/>
    </source>
</evidence>
<dbReference type="Pfam" id="PF10609">
    <property type="entry name" value="ParA"/>
    <property type="match status" value="1"/>
</dbReference>
<dbReference type="InterPro" id="IPR033756">
    <property type="entry name" value="YlxH/NBP35"/>
</dbReference>
<dbReference type="GO" id="GO:0140663">
    <property type="term" value="F:ATP-dependent FeS chaperone activity"/>
    <property type="evidence" value="ECO:0007669"/>
    <property type="project" value="InterPro"/>
</dbReference>
<dbReference type="PANTHER" id="PTHR42961">
    <property type="entry name" value="IRON-SULFUR PROTEIN NUBPL"/>
    <property type="match status" value="1"/>
</dbReference>
<sequence>MNGIKIFKRLLCSKITSHQKELMARSLPKKKPLPGVKDIVLVASGKGGVGKSTTAVNLAVCLAQSGQRVGLLDADLFGPSIPLMMNLTETPLVDDENRIIPPMNYGVKCLSLGLLTEMKPAIWRGPLVMSATERLLKGTAWAPLDILVVDTPPGTGDIHLSLIQNVPVSGVLLVSTPQLAALRVTQRGAEMFRVLNVPILGLVENMSSVQCPNCSTEINIFGNETDKVAKEMEVDVLERIQIDKEAMCGGDSGIPLTIQKPTSPYAETFQRLAKIVQKRINRDEK</sequence>
<name>A0A1B0GI88_LUTLO</name>
<keyword evidence="4" id="KW-0067">ATP-binding</keyword>
<evidence type="ECO:0000256" key="7">
    <source>
        <dbReference type="ARBA" id="ARBA00024036"/>
    </source>
</evidence>
<dbReference type="EnsemblMetazoa" id="LLOJ004299-RA">
    <property type="protein sequence ID" value="LLOJ004299-PA"/>
    <property type="gene ID" value="LLOJ004299"/>
</dbReference>
<keyword evidence="5" id="KW-0408">Iron</keyword>
<dbReference type="Proteomes" id="UP000092461">
    <property type="component" value="Unassembled WGS sequence"/>
</dbReference>
<dbReference type="GO" id="GO:0005739">
    <property type="term" value="C:mitochondrion"/>
    <property type="evidence" value="ECO:0007669"/>
    <property type="project" value="TreeGrafter"/>
</dbReference>